<protein>
    <submittedName>
        <fullName evidence="2">Uncharacterized protein</fullName>
    </submittedName>
</protein>
<dbReference type="RefSeq" id="WP_169113611.1">
    <property type="nucleotide sequence ID" value="NZ_CP051684.1"/>
</dbReference>
<feature type="signal peptide" evidence="1">
    <location>
        <begin position="1"/>
        <end position="27"/>
    </location>
</feature>
<reference evidence="2 3" key="1">
    <citation type="submission" date="2020-04" db="EMBL/GenBank/DDBJ databases">
        <title>Genome sequencing of novel species.</title>
        <authorList>
            <person name="Heo J."/>
            <person name="Kim S.-J."/>
            <person name="Kim J.-S."/>
            <person name="Hong S.-B."/>
            <person name="Kwon S.-W."/>
        </authorList>
    </citation>
    <scope>NUCLEOTIDE SEQUENCE [LARGE SCALE GENOMIC DNA]</scope>
    <source>
        <strain evidence="2 3">AF9R3</strain>
    </source>
</reference>
<evidence type="ECO:0000256" key="1">
    <source>
        <dbReference type="SAM" id="SignalP"/>
    </source>
</evidence>
<keyword evidence="3" id="KW-1185">Reference proteome</keyword>
<accession>A0ABX6MDR5</accession>
<evidence type="ECO:0000313" key="3">
    <source>
        <dbReference type="Proteomes" id="UP000503117"/>
    </source>
</evidence>
<dbReference type="Proteomes" id="UP000503117">
    <property type="component" value="Chromosome"/>
</dbReference>
<feature type="chain" id="PRO_5046169471" evidence="1">
    <location>
        <begin position="28"/>
        <end position="222"/>
    </location>
</feature>
<dbReference type="PROSITE" id="PS51257">
    <property type="entry name" value="PROKAR_LIPOPROTEIN"/>
    <property type="match status" value="1"/>
</dbReference>
<organism evidence="2 3">
    <name type="scientific">Duganella dendranthematis</name>
    <dbReference type="NCBI Taxonomy" id="2728021"/>
    <lineage>
        <taxon>Bacteria</taxon>
        <taxon>Pseudomonadati</taxon>
        <taxon>Pseudomonadota</taxon>
        <taxon>Betaproteobacteria</taxon>
        <taxon>Burkholderiales</taxon>
        <taxon>Oxalobacteraceae</taxon>
        <taxon>Telluria group</taxon>
        <taxon>Duganella</taxon>
    </lineage>
</organism>
<evidence type="ECO:0000313" key="2">
    <source>
        <dbReference type="EMBL" id="QJD92474.1"/>
    </source>
</evidence>
<gene>
    <name evidence="2" type="ORF">HH213_21685</name>
</gene>
<sequence>MQKVRLLVFGLVAAVACGYVAPSPAKASGDITCGLGPPPGSSDFATFEARQAAEVRRVGYETVCEANLARFDIGSDLRPLAAVVSKLDFQPVDLTGTPFNAFSSIGALAEEVSGVKSRLYRSFRMPDGHTVTLFEDDLSADGLRMYRDPKDEPERINGFPARLVTLQAPNGKAMSIISWVEHQRSYELWLDANVILEKKKPALLALAASLPKSVPARKDVNQ</sequence>
<keyword evidence="1" id="KW-0732">Signal</keyword>
<name>A0ABX6MDR5_9BURK</name>
<dbReference type="EMBL" id="CP051684">
    <property type="protein sequence ID" value="QJD92474.1"/>
    <property type="molecule type" value="Genomic_DNA"/>
</dbReference>
<proteinExistence type="predicted"/>